<dbReference type="PANTHER" id="PTHR33223:SF6">
    <property type="entry name" value="CCHC-TYPE DOMAIN-CONTAINING PROTEIN"/>
    <property type="match status" value="1"/>
</dbReference>
<dbReference type="Proteomes" id="UP001497480">
    <property type="component" value="Unassembled WGS sequence"/>
</dbReference>
<evidence type="ECO:0000256" key="1">
    <source>
        <dbReference type="SAM" id="MobiDB-lite"/>
    </source>
</evidence>
<feature type="region of interest" description="Disordered" evidence="1">
    <location>
        <begin position="49"/>
        <end position="75"/>
    </location>
</feature>
<organism evidence="3 4">
    <name type="scientific">Lupinus luteus</name>
    <name type="common">European yellow lupine</name>
    <dbReference type="NCBI Taxonomy" id="3873"/>
    <lineage>
        <taxon>Eukaryota</taxon>
        <taxon>Viridiplantae</taxon>
        <taxon>Streptophyta</taxon>
        <taxon>Embryophyta</taxon>
        <taxon>Tracheophyta</taxon>
        <taxon>Spermatophyta</taxon>
        <taxon>Magnoliopsida</taxon>
        <taxon>eudicotyledons</taxon>
        <taxon>Gunneridae</taxon>
        <taxon>Pentapetalae</taxon>
        <taxon>rosids</taxon>
        <taxon>fabids</taxon>
        <taxon>Fabales</taxon>
        <taxon>Fabaceae</taxon>
        <taxon>Papilionoideae</taxon>
        <taxon>50 kb inversion clade</taxon>
        <taxon>genistoids sensu lato</taxon>
        <taxon>core genistoids</taxon>
        <taxon>Genisteae</taxon>
        <taxon>Lupinus</taxon>
    </lineage>
</organism>
<evidence type="ECO:0000259" key="2">
    <source>
        <dbReference type="Pfam" id="PF03732"/>
    </source>
</evidence>
<accession>A0AAV1Y9A2</accession>
<dbReference type="EMBL" id="CAXHTB010000022">
    <property type="protein sequence ID" value="CAL0330417.1"/>
    <property type="molecule type" value="Genomic_DNA"/>
</dbReference>
<dbReference type="PANTHER" id="PTHR33223">
    <property type="entry name" value="CCHC-TYPE DOMAIN-CONTAINING PROTEIN"/>
    <property type="match status" value="1"/>
</dbReference>
<feature type="compositionally biased region" description="Pro residues" evidence="1">
    <location>
        <begin position="55"/>
        <end position="72"/>
    </location>
</feature>
<reference evidence="3 4" key="1">
    <citation type="submission" date="2024-03" db="EMBL/GenBank/DDBJ databases">
        <authorList>
            <person name="Martinez-Hernandez J."/>
        </authorList>
    </citation>
    <scope>NUCLEOTIDE SEQUENCE [LARGE SCALE GENOMIC DNA]</scope>
</reference>
<keyword evidence="4" id="KW-1185">Reference proteome</keyword>
<dbReference type="InterPro" id="IPR005162">
    <property type="entry name" value="Retrotrans_gag_dom"/>
</dbReference>
<comment type="caution">
    <text evidence="3">The sequence shown here is derived from an EMBL/GenBank/DDBJ whole genome shotgun (WGS) entry which is preliminary data.</text>
</comment>
<proteinExistence type="predicted"/>
<dbReference type="Pfam" id="PF03732">
    <property type="entry name" value="Retrotrans_gag"/>
    <property type="match status" value="1"/>
</dbReference>
<sequence length="469" mass="53344">MEENSHTAILEKLSSMQQHLYERQEMMYSSMEARLDNILNGLEKLATTMTNSQFPPKPPPHQSQPRQPPPPTSGSCYFPPTYGSGYFSSLGTIKPPKLHLQQFDGTEPLDWLFHAEQYFNLYQVAPFQRVQWVVFSMKGDALSWYRWMFNTNQLSSWEEFTKALLVRFGPSTFVNAQADLFKLQQTSTVKEYQMRFERLCNQVVGLTPEITLNCFLSGLNPEIAIELAIHKPVSVTDAIELAKLVESKIAASEVATWRPTRINAPVLHNQSLGPGSSGAHATNFAALPIKRLTAVQMQERIAQDLCYNCDEIYITGHRCQSKQFLLLLVDDPNDTFQHPGPTRTIEDTDWVPAHTNHSEAGDSLYEGREHVRYTRDQLLQLREVTQVGEILNNVLKIKQDLDAELFGEDQSWGRSENNMNAKTITEFHSEAEKNLGSRPGVTTNLRNTRFIPGCQGSRRRFTAAERFLS</sequence>
<gene>
    <name evidence="3" type="ORF">LLUT_LOCUS31477</name>
</gene>
<dbReference type="AlphaFoldDB" id="A0AAV1Y9A2"/>
<evidence type="ECO:0000313" key="3">
    <source>
        <dbReference type="EMBL" id="CAL0330417.1"/>
    </source>
</evidence>
<name>A0AAV1Y9A2_LUPLU</name>
<feature type="domain" description="Retrotransposon gag" evidence="2">
    <location>
        <begin position="133"/>
        <end position="221"/>
    </location>
</feature>
<protein>
    <recommendedName>
        <fullName evidence="2">Retrotransposon gag domain-containing protein</fullName>
    </recommendedName>
</protein>
<evidence type="ECO:0000313" key="4">
    <source>
        <dbReference type="Proteomes" id="UP001497480"/>
    </source>
</evidence>